<evidence type="ECO:0000256" key="1">
    <source>
        <dbReference type="SAM" id="MobiDB-lite"/>
    </source>
</evidence>
<dbReference type="OrthoDB" id="541276at2759"/>
<keyword evidence="3" id="KW-1185">Reference proteome</keyword>
<proteinExistence type="predicted"/>
<dbReference type="AlphaFoldDB" id="A0A4S4K4Z0"/>
<feature type="region of interest" description="Disordered" evidence="1">
    <location>
        <begin position="304"/>
        <end position="324"/>
    </location>
</feature>
<feature type="region of interest" description="Disordered" evidence="1">
    <location>
        <begin position="242"/>
        <end position="291"/>
    </location>
</feature>
<evidence type="ECO:0000313" key="2">
    <source>
        <dbReference type="EMBL" id="THG92801.1"/>
    </source>
</evidence>
<organism evidence="2 3">
    <name type="scientific">Phellinidium pouzarii</name>
    <dbReference type="NCBI Taxonomy" id="167371"/>
    <lineage>
        <taxon>Eukaryota</taxon>
        <taxon>Fungi</taxon>
        <taxon>Dikarya</taxon>
        <taxon>Basidiomycota</taxon>
        <taxon>Agaricomycotina</taxon>
        <taxon>Agaricomycetes</taxon>
        <taxon>Hymenochaetales</taxon>
        <taxon>Hymenochaetaceae</taxon>
        <taxon>Phellinidium</taxon>
    </lineage>
</organism>
<name>A0A4S4K4Z0_9AGAM</name>
<accession>A0A4S4K4Z0</accession>
<comment type="caution">
    <text evidence="2">The sequence shown here is derived from an EMBL/GenBank/DDBJ whole genome shotgun (WGS) entry which is preliminary data.</text>
</comment>
<sequence>SPSLAAAYASSIVSSSAGGAPADAGAVVPAPTIAKKTSKWKLSFGKSSSSSQNRATLLPAPALVQMPAEVIDISRESIPEVQQHPHQYQQSQNARADEFGSVEFEASPALSSAPSQPQIGSVAAPSDPWPRGRSPAVNVATWGPSTVSVNSQASGSGSGSTDRWPQAERNVSPNSTRTGRSGLVSGSSSASVSGLGAGAASAVSLSHSSVSSNWRNSTLTSSSAASAFTRYSNGSLRSVSTVATSVSGGSWRSPSSASLANAERKPGYGGPASIASRSSEGSGMKVPPPNVKIMTGVPWALDELPRQLHPNPSGDIFGGPPGRK</sequence>
<feature type="compositionally biased region" description="Low complexity" evidence="1">
    <location>
        <begin position="82"/>
        <end position="92"/>
    </location>
</feature>
<feature type="region of interest" description="Disordered" evidence="1">
    <location>
        <begin position="77"/>
        <end position="196"/>
    </location>
</feature>
<feature type="compositionally biased region" description="Low complexity" evidence="1">
    <location>
        <begin position="242"/>
        <end position="258"/>
    </location>
</feature>
<feature type="compositionally biased region" description="Low complexity" evidence="1">
    <location>
        <begin position="181"/>
        <end position="196"/>
    </location>
</feature>
<evidence type="ECO:0000313" key="3">
    <source>
        <dbReference type="Proteomes" id="UP000308199"/>
    </source>
</evidence>
<dbReference type="EMBL" id="SGPK01001537">
    <property type="protein sequence ID" value="THG92801.1"/>
    <property type="molecule type" value="Genomic_DNA"/>
</dbReference>
<feature type="non-terminal residue" evidence="2">
    <location>
        <position position="324"/>
    </location>
</feature>
<feature type="non-terminal residue" evidence="2">
    <location>
        <position position="1"/>
    </location>
</feature>
<gene>
    <name evidence="2" type="ORF">EW145_g8581</name>
</gene>
<protein>
    <submittedName>
        <fullName evidence="2">Uncharacterized protein</fullName>
    </submittedName>
</protein>
<feature type="compositionally biased region" description="Polar residues" evidence="1">
    <location>
        <begin position="143"/>
        <end position="179"/>
    </location>
</feature>
<reference evidence="2 3" key="1">
    <citation type="submission" date="2019-02" db="EMBL/GenBank/DDBJ databases">
        <title>Genome sequencing of the rare red list fungi Phellinidium pouzarii.</title>
        <authorList>
            <person name="Buettner E."/>
            <person name="Kellner H."/>
        </authorList>
    </citation>
    <scope>NUCLEOTIDE SEQUENCE [LARGE SCALE GENOMIC DNA]</scope>
    <source>
        <strain evidence="2 3">DSM 108285</strain>
    </source>
</reference>
<dbReference type="Proteomes" id="UP000308199">
    <property type="component" value="Unassembled WGS sequence"/>
</dbReference>
<feature type="compositionally biased region" description="Low complexity" evidence="1">
    <location>
        <begin position="106"/>
        <end position="118"/>
    </location>
</feature>